<dbReference type="AlphaFoldDB" id="A0A3N1H263"/>
<reference evidence="4 5" key="1">
    <citation type="submission" date="2018-11" db="EMBL/GenBank/DDBJ databases">
        <title>Sequencing the genomes of 1000 actinobacteria strains.</title>
        <authorList>
            <person name="Klenk H.-P."/>
        </authorList>
    </citation>
    <scope>NUCLEOTIDE SEQUENCE [LARGE SCALE GENOMIC DNA]</scope>
    <source>
        <strain evidence="4 5">DSM 44231</strain>
    </source>
</reference>
<organism evidence="4 5">
    <name type="scientific">Saccharothrix texasensis</name>
    <dbReference type="NCBI Taxonomy" id="103734"/>
    <lineage>
        <taxon>Bacteria</taxon>
        <taxon>Bacillati</taxon>
        <taxon>Actinomycetota</taxon>
        <taxon>Actinomycetes</taxon>
        <taxon>Pseudonocardiales</taxon>
        <taxon>Pseudonocardiaceae</taxon>
        <taxon>Saccharothrix</taxon>
    </lineage>
</organism>
<dbReference type="InterPro" id="IPR045431">
    <property type="entry name" value="EAD2"/>
</dbReference>
<name>A0A3N1H263_9PSEU</name>
<evidence type="ECO:0000259" key="2">
    <source>
        <dbReference type="Pfam" id="PF19956"/>
    </source>
</evidence>
<keyword evidence="5" id="KW-1185">Reference proteome</keyword>
<dbReference type="InterPro" id="IPR045555">
    <property type="entry name" value="VMAP-M0"/>
</dbReference>
<feature type="domain" description="vWA-MoxR associated protein middle region 0" evidence="1">
    <location>
        <begin position="107"/>
        <end position="218"/>
    </location>
</feature>
<feature type="domain" description="Effector-associated" evidence="2">
    <location>
        <begin position="19"/>
        <end position="98"/>
    </location>
</feature>
<dbReference type="Proteomes" id="UP000268727">
    <property type="component" value="Unassembled WGS sequence"/>
</dbReference>
<dbReference type="Pfam" id="PF19956">
    <property type="entry name" value="EAD2"/>
    <property type="match status" value="1"/>
</dbReference>
<evidence type="ECO:0000313" key="5">
    <source>
        <dbReference type="Proteomes" id="UP000268727"/>
    </source>
</evidence>
<evidence type="ECO:0000313" key="4">
    <source>
        <dbReference type="EMBL" id="ROP36538.1"/>
    </source>
</evidence>
<dbReference type="InterPro" id="IPR045450">
    <property type="entry name" value="VMAP_C"/>
</dbReference>
<protein>
    <submittedName>
        <fullName evidence="4">Uncharacterized protein</fullName>
    </submittedName>
</protein>
<dbReference type="Pfam" id="PF20028">
    <property type="entry name" value="VMAP-C"/>
    <property type="match status" value="1"/>
</dbReference>
<feature type="domain" description="vWA-MoxR associated protein C-terminal" evidence="3">
    <location>
        <begin position="249"/>
        <end position="486"/>
    </location>
</feature>
<comment type="caution">
    <text evidence="4">The sequence shown here is derived from an EMBL/GenBank/DDBJ whole genome shotgun (WGS) entry which is preliminary data.</text>
</comment>
<dbReference type="Pfam" id="PF19916">
    <property type="entry name" value="VMAP-M0"/>
    <property type="match status" value="1"/>
</dbReference>
<gene>
    <name evidence="4" type="ORF">EDD40_1811</name>
</gene>
<evidence type="ECO:0000259" key="1">
    <source>
        <dbReference type="Pfam" id="PF19916"/>
    </source>
</evidence>
<sequence length="503" mass="56229">MAVDQGVSTAQLRLQGEIVALLERCESLRSERGRTMLVSLLSDVLGEQVSLEGSEVHLQLLGLVRWCCRHAGGLRGLVDCLRLLDPNAPEVGRLVELGDEWAAFRALPTGDWDRLAKALRSVRLTEDPFEERRELRRLADVATDGHCDDLPARCRSVWSLFLHLADHNAAPGALLPAMVLVDCLAGRIEDSALAAELRRYNWRLAEKFEVTDLVEQARWRNETTTEGDDTDVVHLVFEVDPDPVDQAKVVLSHWLSWKGSGWHGRRRGDAAIRRDDLEAEVDRVIAELEAELGITPDAERVSAIVVEFALPWEMINTAVEFWPKASPADVSVPLAVDHPVLVRSLERTRAQRYWLVWKQRWGAISAEAARPYWSRTNGGWDLTGMAVDLNDTSIVSLVLSEPPGDRRGRAWHEAAMAFRAGIPIIIWDREDCSTSHFHEAVTRLFASGEVRRLPDRLAQLRREALLTNESDGPHAGRSLAVLWDDAERVPEPLTSGWGSQGGI</sequence>
<evidence type="ECO:0000259" key="3">
    <source>
        <dbReference type="Pfam" id="PF20028"/>
    </source>
</evidence>
<dbReference type="EMBL" id="RJKM01000001">
    <property type="protein sequence ID" value="ROP36538.1"/>
    <property type="molecule type" value="Genomic_DNA"/>
</dbReference>
<accession>A0A3N1H263</accession>
<proteinExistence type="predicted"/>